<accession>A0A419R5U0</accession>
<keyword evidence="3" id="KW-1185">Reference proteome</keyword>
<dbReference type="AlphaFoldDB" id="A0A419R5U0"/>
<evidence type="ECO:0000313" key="3">
    <source>
        <dbReference type="Proteomes" id="UP000284322"/>
    </source>
</evidence>
<evidence type="ECO:0000256" key="1">
    <source>
        <dbReference type="SAM" id="MobiDB-lite"/>
    </source>
</evidence>
<sequence>MAPRNDEGVMNLPHQLRHPGPDPGSSFIQRRARRKAGPRIGSGATWVRGMALVLVPVGCAGSAEGRGLWLRAARRLVAGFGVPAIRPMTSDNSRPLPLVIANAVKQSMA</sequence>
<organism evidence="2 3">
    <name type="scientific">Tsuneonella suprasediminis</name>
    <dbReference type="NCBI Taxonomy" id="2306996"/>
    <lineage>
        <taxon>Bacteria</taxon>
        <taxon>Pseudomonadati</taxon>
        <taxon>Pseudomonadota</taxon>
        <taxon>Alphaproteobacteria</taxon>
        <taxon>Sphingomonadales</taxon>
        <taxon>Erythrobacteraceae</taxon>
        <taxon>Tsuneonella</taxon>
    </lineage>
</organism>
<evidence type="ECO:0000313" key="2">
    <source>
        <dbReference type="EMBL" id="RJX71262.1"/>
    </source>
</evidence>
<name>A0A419R5U0_9SPHN</name>
<proteinExistence type="predicted"/>
<reference evidence="2 3" key="1">
    <citation type="submission" date="2018-09" db="EMBL/GenBank/DDBJ databases">
        <title>Altererythrobacter sp.Ery1 and Ery12, the genome sequencing of novel strains in genus Alterythrobacter.</title>
        <authorList>
            <person name="Cheng H."/>
            <person name="Wu Y.-H."/>
            <person name="Fang C."/>
            <person name="Xu X.-W."/>
        </authorList>
    </citation>
    <scope>NUCLEOTIDE SEQUENCE [LARGE SCALE GENOMIC DNA]</scope>
    <source>
        <strain evidence="2 3">Ery12</strain>
    </source>
</reference>
<gene>
    <name evidence="2" type="ORF">D6858_01170</name>
</gene>
<dbReference type="EMBL" id="RAHJ01000003">
    <property type="protein sequence ID" value="RJX71262.1"/>
    <property type="molecule type" value="Genomic_DNA"/>
</dbReference>
<feature type="region of interest" description="Disordered" evidence="1">
    <location>
        <begin position="1"/>
        <end position="26"/>
    </location>
</feature>
<comment type="caution">
    <text evidence="2">The sequence shown here is derived from an EMBL/GenBank/DDBJ whole genome shotgun (WGS) entry which is preliminary data.</text>
</comment>
<dbReference type="Proteomes" id="UP000284322">
    <property type="component" value="Unassembled WGS sequence"/>
</dbReference>
<protein>
    <submittedName>
        <fullName evidence="2">Uncharacterized protein</fullName>
    </submittedName>
</protein>